<dbReference type="EMBL" id="FOGB01000003">
    <property type="protein sequence ID" value="SEQ41638.1"/>
    <property type="molecule type" value="Genomic_DNA"/>
</dbReference>
<dbReference type="InterPro" id="IPR038530">
    <property type="entry name" value="NiFe-hyd_HybE_sf"/>
</dbReference>
<reference evidence="4" key="1">
    <citation type="submission" date="2016-10" db="EMBL/GenBank/DDBJ databases">
        <authorList>
            <person name="Varghese N."/>
            <person name="Submissions S."/>
        </authorList>
    </citation>
    <scope>NUCLEOTIDE SEQUENCE [LARGE SCALE GENOMIC DNA]</scope>
    <source>
        <strain evidence="4">DSM 18887</strain>
    </source>
</reference>
<evidence type="ECO:0000313" key="3">
    <source>
        <dbReference type="EMBL" id="SEQ41638.1"/>
    </source>
</evidence>
<gene>
    <name evidence="3" type="ORF">SAMN03080615_01451</name>
</gene>
<organism evidence="3 4">
    <name type="scientific">Amphritea atlantica</name>
    <dbReference type="NCBI Taxonomy" id="355243"/>
    <lineage>
        <taxon>Bacteria</taxon>
        <taxon>Pseudomonadati</taxon>
        <taxon>Pseudomonadota</taxon>
        <taxon>Gammaproteobacteria</taxon>
        <taxon>Oceanospirillales</taxon>
        <taxon>Oceanospirillaceae</taxon>
        <taxon>Amphritea</taxon>
    </lineage>
</organism>
<comment type="similarity">
    <text evidence="1">Belongs to the HupJ family.</text>
</comment>
<accession>A0A1H9FVX3</accession>
<evidence type="ECO:0000256" key="2">
    <source>
        <dbReference type="SAM" id="MobiDB-lite"/>
    </source>
</evidence>
<dbReference type="Gene3D" id="3.30.1460.40">
    <property type="entry name" value="[NiFe]-hydrogenase assembly chaperone, HybE"/>
    <property type="match status" value="1"/>
</dbReference>
<keyword evidence="4" id="KW-1185">Reference proteome</keyword>
<evidence type="ECO:0000313" key="4">
    <source>
        <dbReference type="Proteomes" id="UP000198749"/>
    </source>
</evidence>
<dbReference type="InterPro" id="IPR023994">
    <property type="entry name" value="NiFe-hyd_HybE"/>
</dbReference>
<feature type="region of interest" description="Disordered" evidence="2">
    <location>
        <begin position="197"/>
        <end position="216"/>
    </location>
</feature>
<proteinExistence type="inferred from homology"/>
<dbReference type="RefSeq" id="WP_091355950.1">
    <property type="nucleotide sequence ID" value="NZ_AP025284.1"/>
</dbReference>
<name>A0A1H9FVX3_9GAMM</name>
<dbReference type="STRING" id="355243.SAMN03080615_01451"/>
<protein>
    <submittedName>
        <fullName evidence="3">[NiFe] hydrogenase assembly chaperone, HybE family</fullName>
    </submittedName>
</protein>
<dbReference type="AlphaFoldDB" id="A0A1H9FVX3"/>
<sequence>MVDIGLIESRYVEILHTRMEGVAVVNQKLQVKALGFQSLGNEQLGVLITPWFMNLMLLPETVLPETMLLETELSETELLETELPESEPQWTEQQVGSRCIRHLPSGPYEFILGWDEILGGYGMCALFSPMFEFNDQAAAVATAEEVIKALFESDNFAPTDRQRQLSRSDSLLEATESKAEPDTSTVTSDEGEAVKLSRRQFLTGGGKPTARCSGHG</sequence>
<evidence type="ECO:0000256" key="1">
    <source>
        <dbReference type="ARBA" id="ARBA00006532"/>
    </source>
</evidence>
<dbReference type="Proteomes" id="UP000198749">
    <property type="component" value="Unassembled WGS sequence"/>
</dbReference>
<dbReference type="Pfam" id="PF11939">
    <property type="entry name" value="NiFe-hyd_HybE"/>
    <property type="match status" value="1"/>
</dbReference>
<dbReference type="OrthoDB" id="7060130at2"/>
<feature type="region of interest" description="Disordered" evidence="2">
    <location>
        <begin position="162"/>
        <end position="191"/>
    </location>
</feature>